<comment type="function">
    <text evidence="1">Alpha-L-fucosidase is responsible for hydrolyzing the alpha-1,6-linked fucose joined to the reducing-end N-acetylglucosamine of the carbohydrate moieties of glycoproteins.</text>
</comment>
<dbReference type="InterPro" id="IPR017853">
    <property type="entry name" value="GH"/>
</dbReference>
<reference evidence="10" key="1">
    <citation type="journal article" date="2019" name="Int. J. Syst. Evol. Microbiol.">
        <title>The Global Catalogue of Microorganisms (GCM) 10K type strain sequencing project: providing services to taxonomists for standard genome sequencing and annotation.</title>
        <authorList>
            <consortium name="The Broad Institute Genomics Platform"/>
            <consortium name="The Broad Institute Genome Sequencing Center for Infectious Disease"/>
            <person name="Wu L."/>
            <person name="Ma J."/>
        </authorList>
    </citation>
    <scope>NUCLEOTIDE SEQUENCE [LARGE SCALE GENOMIC DNA]</scope>
    <source>
        <strain evidence="10">CGMCC 4.1437</strain>
    </source>
</reference>
<dbReference type="PANTHER" id="PTHR10030">
    <property type="entry name" value="ALPHA-L-FUCOSIDASE"/>
    <property type="match status" value="1"/>
</dbReference>
<evidence type="ECO:0000256" key="4">
    <source>
        <dbReference type="ARBA" id="ARBA00022729"/>
    </source>
</evidence>
<dbReference type="InterPro" id="IPR057739">
    <property type="entry name" value="Glyco_hydro_29_N"/>
</dbReference>
<evidence type="ECO:0000256" key="5">
    <source>
        <dbReference type="ARBA" id="ARBA00022801"/>
    </source>
</evidence>
<feature type="compositionally biased region" description="Pro residues" evidence="7">
    <location>
        <begin position="1"/>
        <end position="12"/>
    </location>
</feature>
<dbReference type="Pfam" id="PF01120">
    <property type="entry name" value="Alpha_L_fucos"/>
    <property type="match status" value="1"/>
</dbReference>
<protein>
    <recommendedName>
        <fullName evidence="3">alpha-L-fucosidase</fullName>
        <ecNumber evidence="3">3.2.1.51</ecNumber>
    </recommendedName>
</protein>
<gene>
    <name evidence="9" type="ORF">ACFP3U_23715</name>
</gene>
<evidence type="ECO:0000256" key="3">
    <source>
        <dbReference type="ARBA" id="ARBA00012662"/>
    </source>
</evidence>
<dbReference type="PRINTS" id="PR00741">
    <property type="entry name" value="GLHYDRLASE29"/>
</dbReference>
<evidence type="ECO:0000313" key="10">
    <source>
        <dbReference type="Proteomes" id="UP001595975"/>
    </source>
</evidence>
<keyword evidence="4" id="KW-0732">Signal</keyword>
<dbReference type="Proteomes" id="UP001595975">
    <property type="component" value="Unassembled WGS sequence"/>
</dbReference>
<dbReference type="InterPro" id="IPR016286">
    <property type="entry name" value="FUC_metazoa-typ"/>
</dbReference>
<evidence type="ECO:0000313" key="9">
    <source>
        <dbReference type="EMBL" id="MFC5665972.1"/>
    </source>
</evidence>
<evidence type="ECO:0000256" key="2">
    <source>
        <dbReference type="ARBA" id="ARBA00007951"/>
    </source>
</evidence>
<comment type="similarity">
    <text evidence="2">Belongs to the glycosyl hydrolase 29 family.</text>
</comment>
<accession>A0ABW0X7W2</accession>
<keyword evidence="10" id="KW-1185">Reference proteome</keyword>
<feature type="domain" description="Glycoside hydrolase family 29 N-terminal" evidence="8">
    <location>
        <begin position="28"/>
        <end position="410"/>
    </location>
</feature>
<evidence type="ECO:0000256" key="7">
    <source>
        <dbReference type="SAM" id="MobiDB-lite"/>
    </source>
</evidence>
<dbReference type="InterPro" id="IPR000933">
    <property type="entry name" value="Glyco_hydro_29"/>
</dbReference>
<name>A0ABW0X7W2_9ACTN</name>
<keyword evidence="5 9" id="KW-0378">Hydrolase</keyword>
<dbReference type="EMBL" id="JBHSOF010000034">
    <property type="protein sequence ID" value="MFC5665972.1"/>
    <property type="molecule type" value="Genomic_DNA"/>
</dbReference>
<evidence type="ECO:0000259" key="8">
    <source>
        <dbReference type="Pfam" id="PF01120"/>
    </source>
</evidence>
<dbReference type="PANTHER" id="PTHR10030:SF37">
    <property type="entry name" value="ALPHA-L-FUCOSIDASE-RELATED"/>
    <property type="match status" value="1"/>
</dbReference>
<feature type="region of interest" description="Disordered" evidence="7">
    <location>
        <begin position="1"/>
        <end position="33"/>
    </location>
</feature>
<organism evidence="9 10">
    <name type="scientific">Kitasatospora misakiensis</name>
    <dbReference type="NCBI Taxonomy" id="67330"/>
    <lineage>
        <taxon>Bacteria</taxon>
        <taxon>Bacillati</taxon>
        <taxon>Actinomycetota</taxon>
        <taxon>Actinomycetes</taxon>
        <taxon>Kitasatosporales</taxon>
        <taxon>Streptomycetaceae</taxon>
        <taxon>Kitasatospora</taxon>
    </lineage>
</organism>
<evidence type="ECO:0000256" key="1">
    <source>
        <dbReference type="ARBA" id="ARBA00004071"/>
    </source>
</evidence>
<comment type="caution">
    <text evidence="9">The sequence shown here is derived from an EMBL/GenBank/DDBJ whole genome shotgun (WGS) entry which is preliminary data.</text>
</comment>
<sequence>MVTPTGPTPGDPPTAGRASGDQPTTEPTPGYLPTAASLAEHTAPPWWREAKFGIMVTWGPYSVPAFACPEHSFYGFAEWYWFYQQVTPEELRRHIPGFAAQSGHPHLEHHRREFGEHVTYDDLIDRWRAEAWDPKAWIELFGEAGARYLVLVAKHHDGVALWPSATTDRHTGALGPRRDIVGELTAAAAGSPLRTGLFYAMAEWFNPAPRPGRAADADEPLFDLAFNHRREARNAFTGAPVPYRGYRPIGDYATDHVIPQITELVERYRPSILWFDLPGDDAYFRSNQVIADFYNASATTAPEGVAVNDRAGSAAHGDFRSFEYGHGHAAGGPQAPYEACCAIGISFGHNDQENEAHLASAAELIATLVDTVAHGGNLLLNVGPRADGTIPPAQAERLRAIGRWLAVNGEAVYGSSTWEIPAAGALRFTVGADGSLHVAAPPGPATELRLPTGATVREGGRFELLGHPHALTWRIEGGHAVVALPDTDRVHAEDGPLFVLRYTGEEADSR</sequence>
<dbReference type="RefSeq" id="WP_380227644.1">
    <property type="nucleotide sequence ID" value="NZ_JBHSOF010000034.1"/>
</dbReference>
<evidence type="ECO:0000256" key="6">
    <source>
        <dbReference type="ARBA" id="ARBA00023295"/>
    </source>
</evidence>
<dbReference type="GO" id="GO:0004560">
    <property type="term" value="F:alpha-L-fucosidase activity"/>
    <property type="evidence" value="ECO:0007669"/>
    <property type="project" value="UniProtKB-EC"/>
</dbReference>
<dbReference type="Gene3D" id="3.20.20.80">
    <property type="entry name" value="Glycosidases"/>
    <property type="match status" value="1"/>
</dbReference>
<dbReference type="EC" id="3.2.1.51" evidence="3"/>
<proteinExistence type="inferred from homology"/>
<dbReference type="SUPFAM" id="SSF51445">
    <property type="entry name" value="(Trans)glycosidases"/>
    <property type="match status" value="1"/>
</dbReference>
<keyword evidence="6 9" id="KW-0326">Glycosidase</keyword>
<dbReference type="SMART" id="SM00812">
    <property type="entry name" value="Alpha_L_fucos"/>
    <property type="match status" value="1"/>
</dbReference>